<comment type="subcellular location">
    <subcellularLocation>
        <location evidence="1">Cell envelope</location>
    </subcellularLocation>
</comment>
<evidence type="ECO:0000256" key="2">
    <source>
        <dbReference type="ARBA" id="ARBA00022729"/>
    </source>
</evidence>
<evidence type="ECO:0000256" key="1">
    <source>
        <dbReference type="ARBA" id="ARBA00004196"/>
    </source>
</evidence>
<dbReference type="Pfam" id="PF13407">
    <property type="entry name" value="Peripla_BP_4"/>
    <property type="match status" value="1"/>
</dbReference>
<dbReference type="AlphaFoldDB" id="A0A420XN31"/>
<comment type="caution">
    <text evidence="5">The sequence shown here is derived from an EMBL/GenBank/DDBJ whole genome shotgun (WGS) entry which is preliminary data.</text>
</comment>
<name>A0A420XN31_9ACTN</name>
<gene>
    <name evidence="5" type="ORF">CLV35_2932</name>
</gene>
<accession>A0A420XN31</accession>
<dbReference type="SUPFAM" id="SSF53822">
    <property type="entry name" value="Periplasmic binding protein-like I"/>
    <property type="match status" value="1"/>
</dbReference>
<evidence type="ECO:0000313" key="6">
    <source>
        <dbReference type="Proteomes" id="UP000281955"/>
    </source>
</evidence>
<reference evidence="5 6" key="1">
    <citation type="submission" date="2018-10" db="EMBL/GenBank/DDBJ databases">
        <title>Genomic Encyclopedia of Archaeal and Bacterial Type Strains, Phase II (KMG-II): from individual species to whole genera.</title>
        <authorList>
            <person name="Goeker M."/>
        </authorList>
    </citation>
    <scope>NUCLEOTIDE SEQUENCE [LARGE SCALE GENOMIC DNA]</scope>
    <source>
        <strain evidence="5 6">RP-AC37</strain>
    </source>
</reference>
<evidence type="ECO:0000313" key="5">
    <source>
        <dbReference type="EMBL" id="RKS72683.1"/>
    </source>
</evidence>
<dbReference type="PANTHER" id="PTHR30036">
    <property type="entry name" value="D-XYLOSE-BINDING PERIPLASMIC PROTEIN"/>
    <property type="match status" value="1"/>
</dbReference>
<dbReference type="GO" id="GO:0030288">
    <property type="term" value="C:outer membrane-bounded periplasmic space"/>
    <property type="evidence" value="ECO:0007669"/>
    <property type="project" value="TreeGrafter"/>
</dbReference>
<dbReference type="PROSITE" id="PS51257">
    <property type="entry name" value="PROKAR_LIPOPROTEIN"/>
    <property type="match status" value="1"/>
</dbReference>
<dbReference type="InterPro" id="IPR025997">
    <property type="entry name" value="SBP_2_dom"/>
</dbReference>
<dbReference type="InParanoid" id="A0A420XN31"/>
<keyword evidence="5" id="KW-0762">Sugar transport</keyword>
<dbReference type="Gene3D" id="3.40.50.2300">
    <property type="match status" value="2"/>
</dbReference>
<dbReference type="InterPro" id="IPR050555">
    <property type="entry name" value="Bact_Solute-Bind_Prot2"/>
</dbReference>
<dbReference type="PANTHER" id="PTHR30036:SF1">
    <property type="entry name" value="D-XYLOSE-BINDING PERIPLASMIC PROTEIN"/>
    <property type="match status" value="1"/>
</dbReference>
<organism evidence="5 6">
    <name type="scientific">Motilibacter peucedani</name>
    <dbReference type="NCBI Taxonomy" id="598650"/>
    <lineage>
        <taxon>Bacteria</taxon>
        <taxon>Bacillati</taxon>
        <taxon>Actinomycetota</taxon>
        <taxon>Actinomycetes</taxon>
        <taxon>Motilibacterales</taxon>
        <taxon>Motilibacteraceae</taxon>
        <taxon>Motilibacter</taxon>
    </lineage>
</organism>
<dbReference type="GO" id="GO:0030246">
    <property type="term" value="F:carbohydrate binding"/>
    <property type="evidence" value="ECO:0007669"/>
    <property type="project" value="TreeGrafter"/>
</dbReference>
<keyword evidence="6" id="KW-1185">Reference proteome</keyword>
<dbReference type="CDD" id="cd19994">
    <property type="entry name" value="PBP1_ChvE"/>
    <property type="match status" value="1"/>
</dbReference>
<keyword evidence="2 3" id="KW-0732">Signal</keyword>
<keyword evidence="5" id="KW-0813">Transport</keyword>
<feature type="chain" id="PRO_5039257889" evidence="3">
    <location>
        <begin position="31"/>
        <end position="361"/>
    </location>
</feature>
<protein>
    <submittedName>
        <fullName evidence="5">Putative multiple sugar transport system substrate-binding protein</fullName>
    </submittedName>
</protein>
<sequence length="361" mass="37397">MRSSSLRYAVAGVALACSLAGCSGSGSGAAAEAPAVTVGVAMPQGDSRWASDADNMVKQLTALGYKTEVTNADKAPATQVTQIQAMIDHGDKALIVGSVDGGALKDVLAKAAAKKIPVIAYDRLITGTSDVDYYATFDNAKVGVLQGQALLDGLNVAKATRPLNIEVFAGDPKDNNAGFFFDGAMSVLKPYIASGKIKVVSGETEFAKVATPNWDGKTAQARMEKLLAGPDAGVTLDGVLAPNDGLARGILAALGEKGYGAAGKPWPAITGQDSELESVKLVASGEQTETIFKDTRELAKVAVQMTNAVLDGDTARVNDTKQYNNGVKVVPTFLLQPVSVTKANYQGVLVDSGYYKSSDLS</sequence>
<dbReference type="InterPro" id="IPR028082">
    <property type="entry name" value="Peripla_BP_I"/>
</dbReference>
<feature type="domain" description="Periplasmic binding protein" evidence="4">
    <location>
        <begin position="38"/>
        <end position="313"/>
    </location>
</feature>
<dbReference type="EMBL" id="RBWV01000013">
    <property type="protein sequence ID" value="RKS72683.1"/>
    <property type="molecule type" value="Genomic_DNA"/>
</dbReference>
<feature type="signal peptide" evidence="3">
    <location>
        <begin position="1"/>
        <end position="30"/>
    </location>
</feature>
<proteinExistence type="predicted"/>
<evidence type="ECO:0000259" key="4">
    <source>
        <dbReference type="Pfam" id="PF13407"/>
    </source>
</evidence>
<dbReference type="Proteomes" id="UP000281955">
    <property type="component" value="Unassembled WGS sequence"/>
</dbReference>
<evidence type="ECO:0000256" key="3">
    <source>
        <dbReference type="SAM" id="SignalP"/>
    </source>
</evidence>